<dbReference type="PATRIC" id="fig|1121865.3.peg.1073"/>
<dbReference type="GO" id="GO:0003677">
    <property type="term" value="F:DNA binding"/>
    <property type="evidence" value="ECO:0007669"/>
    <property type="project" value="InterPro"/>
</dbReference>
<dbReference type="GO" id="GO:0005524">
    <property type="term" value="F:ATP binding"/>
    <property type="evidence" value="ECO:0007669"/>
    <property type="project" value="InterPro"/>
</dbReference>
<reference evidence="2 3" key="1">
    <citation type="submission" date="2013-03" db="EMBL/GenBank/DDBJ databases">
        <title>The Genome Sequence of Enterococcus columbae ATCC_51263 (PacBio/Illumina hybrid assembly).</title>
        <authorList>
            <consortium name="The Broad Institute Genomics Platform"/>
            <consortium name="The Broad Institute Genome Sequencing Center for Infectious Disease"/>
            <person name="Earl A."/>
            <person name="Russ C."/>
            <person name="Gilmore M."/>
            <person name="Surin D."/>
            <person name="Walker B."/>
            <person name="Young S."/>
            <person name="Zeng Q."/>
            <person name="Gargeya S."/>
            <person name="Fitzgerald M."/>
            <person name="Haas B."/>
            <person name="Abouelleil A."/>
            <person name="Allen A.W."/>
            <person name="Alvarado L."/>
            <person name="Arachchi H.M."/>
            <person name="Berlin A.M."/>
            <person name="Chapman S.B."/>
            <person name="Gainer-Dewar J."/>
            <person name="Goldberg J."/>
            <person name="Griggs A."/>
            <person name="Gujja S."/>
            <person name="Hansen M."/>
            <person name="Howarth C."/>
            <person name="Imamovic A."/>
            <person name="Ireland A."/>
            <person name="Larimer J."/>
            <person name="McCowan C."/>
            <person name="Murphy C."/>
            <person name="Pearson M."/>
            <person name="Poon T.W."/>
            <person name="Priest M."/>
            <person name="Roberts A."/>
            <person name="Saif S."/>
            <person name="Shea T."/>
            <person name="Sisk P."/>
            <person name="Sykes S."/>
            <person name="Wortman J."/>
            <person name="Nusbaum C."/>
            <person name="Birren B."/>
        </authorList>
    </citation>
    <scope>NUCLEOTIDE SEQUENCE [LARGE SCALE GENOMIC DNA]</scope>
    <source>
        <strain evidence="2 3">ATCC 51263</strain>
    </source>
</reference>
<accession>S1NK29</accession>
<dbReference type="InterPro" id="IPR014001">
    <property type="entry name" value="Helicase_ATP-bd"/>
</dbReference>
<evidence type="ECO:0000313" key="3">
    <source>
        <dbReference type="Proteomes" id="UP000014113"/>
    </source>
</evidence>
<dbReference type="GO" id="GO:0016787">
    <property type="term" value="F:hydrolase activity"/>
    <property type="evidence" value="ECO:0007669"/>
    <property type="project" value="InterPro"/>
</dbReference>
<dbReference type="SUPFAM" id="SSF53335">
    <property type="entry name" value="S-adenosyl-L-methionine-dependent methyltransferases"/>
    <property type="match status" value="1"/>
</dbReference>
<protein>
    <recommendedName>
        <fullName evidence="1">Helicase ATP-binding domain-containing protein</fullName>
    </recommendedName>
</protein>
<evidence type="ECO:0000259" key="1">
    <source>
        <dbReference type="PROSITE" id="PS51192"/>
    </source>
</evidence>
<proteinExistence type="predicted"/>
<dbReference type="OrthoDB" id="9813673at2"/>
<dbReference type="AlphaFoldDB" id="S1NK29"/>
<dbReference type="EMBL" id="ASWJ01000008">
    <property type="protein sequence ID" value="EOW80546.1"/>
    <property type="molecule type" value="Genomic_DNA"/>
</dbReference>
<dbReference type="eggNOG" id="COG1061">
    <property type="taxonomic scope" value="Bacteria"/>
</dbReference>
<name>S1NK29_9ENTE</name>
<dbReference type="Gene3D" id="3.40.50.300">
    <property type="entry name" value="P-loop containing nucleotide triphosphate hydrolases"/>
    <property type="match status" value="2"/>
</dbReference>
<gene>
    <name evidence="2" type="ORF">I568_01723</name>
</gene>
<dbReference type="SUPFAM" id="SSF52540">
    <property type="entry name" value="P-loop containing nucleoside triphosphate hydrolases"/>
    <property type="match status" value="2"/>
</dbReference>
<dbReference type="RefSeq" id="WP_016183245.1">
    <property type="nucleotide sequence ID" value="NZ_JXKI01000001.1"/>
</dbReference>
<dbReference type="PROSITE" id="PS51192">
    <property type="entry name" value="HELICASE_ATP_BIND_1"/>
    <property type="match status" value="1"/>
</dbReference>
<dbReference type="InterPro" id="IPR018306">
    <property type="entry name" value="Phage_T5_Orf172_DNA-bd"/>
</dbReference>
<evidence type="ECO:0000313" key="2">
    <source>
        <dbReference type="EMBL" id="EOW80546.1"/>
    </source>
</evidence>
<dbReference type="InterPro" id="IPR006935">
    <property type="entry name" value="Helicase/UvrB_N"/>
</dbReference>
<dbReference type="SMART" id="SM00487">
    <property type="entry name" value="DEXDc"/>
    <property type="match status" value="1"/>
</dbReference>
<comment type="caution">
    <text evidence="2">The sequence shown here is derived from an EMBL/GenBank/DDBJ whole genome shotgun (WGS) entry which is preliminary data.</text>
</comment>
<dbReference type="SMART" id="SM00974">
    <property type="entry name" value="T5orf172"/>
    <property type="match status" value="1"/>
</dbReference>
<keyword evidence="3" id="KW-1185">Reference proteome</keyword>
<feature type="domain" description="Helicase ATP-binding" evidence="1">
    <location>
        <begin position="148"/>
        <end position="329"/>
    </location>
</feature>
<dbReference type="Pfam" id="PF04851">
    <property type="entry name" value="ResIII"/>
    <property type="match status" value="1"/>
</dbReference>
<organism evidence="2 3">
    <name type="scientific">Enterococcus columbae DSM 7374 = ATCC 51263</name>
    <dbReference type="NCBI Taxonomy" id="1121865"/>
    <lineage>
        <taxon>Bacteria</taxon>
        <taxon>Bacillati</taxon>
        <taxon>Bacillota</taxon>
        <taxon>Bacilli</taxon>
        <taxon>Lactobacillales</taxon>
        <taxon>Enterococcaceae</taxon>
        <taxon>Enterococcus</taxon>
    </lineage>
</organism>
<sequence>MKTVIQTTKTIKPIIYAWRTPDIPKYQGWFKIGYTTRSAQDRVEEQASQLQIKKELIWSYDARYSDANLSEEEKYFNDHDFHNFLTRIRKVEREKNSEWFNYHDDVAQSKKDFKDFAFGDWMQNKKSNNQSDYILRKEQAEAVNQAFQYFNNGGKEFLWNAKPRFGKTLASYDLIRKLNAVNVLIVTNRPAIANSWYDDYEKFIQWQTEYLFISESEALKNRPVLSREEYKALANKDEMSTKGQIAFVSLQDLKGSMYFGTGGYDKLKWVANTQWDIVIIDEAHEAIDTFKTDAAFNVLKAKHFLHLSGTPFKALANDKFSDEQIYTWSYEDEQQAKQSWNSEDYNPYENLPTLNMFTYQLSNMMIDKASEGVEVDGEEHAYYFDLNEFFATNENGRFKYEEEVQLFLDRLTQNDKYPFSTPELRNELKHTFWLLDRVDSAKAMAKLLAEHPVFKEYQVVLAAGNGKKELDNQGESTDYERNAKSLDLVREAVRKSDKTITLSVGQLTTGVTIPEWTAVLMLSNIKSPALYMQAAFRAQNPYQYVEDNKLKRKENAYVFDFAPERTLILFDEFANDLKTSTTGGKGTSGNREVNIQTLLNFLPVIGEDEFGKMVELDAEKVLTIPRKIKATEVVRHGFMSNFLFANIANIFRAPQVIQETINQLTPAKEDKKKNKQVDTSHLNLNDNGEIEISDELVINTTNGLFSDEKMTEVVETLETNAQNLVEKNDDKFVDKVAKQLASQIMPTKKELDKHFDNPTKSDVNKMQQTMKNKVAEKINENRIELNKKTASIHLEFAKKQENAKNEAEKQQLEHEQIKQLDDLFKVQQEKLVSVINESMEELQKDVIKEQYERQEKRKMKMVENDVRDHLRGFSRTIPSFVMAYGDNGLTLANFDEYTPDEVFYEVTGISEEQFRMLRDGGEYIDSETGEVKYFEGKLFDEVVFNESIQEFLRLKQQLGNYFDESQEIDIFDYIPLQKTNQKFTPKKYVKLMVESLEKENPGIFDDPTKTFFDPYVKSGLFLTEIAKKLYQSEGLIKAFPDKTERIRHIMENQIYGAAPTEIIYQIAKNFVFGPFPEISSKNLKLMNLEQPAKDGTMRETIQKVFGGDKIGR</sequence>
<dbReference type="InterPro" id="IPR027417">
    <property type="entry name" value="P-loop_NTPase"/>
</dbReference>
<dbReference type="Proteomes" id="UP000014113">
    <property type="component" value="Unassembled WGS sequence"/>
</dbReference>
<dbReference type="InterPro" id="IPR029063">
    <property type="entry name" value="SAM-dependent_MTases_sf"/>
</dbReference>
<dbReference type="STRING" id="1121865.OMW_01103"/>